<evidence type="ECO:0000313" key="5">
    <source>
        <dbReference type="Proteomes" id="UP000321192"/>
    </source>
</evidence>
<dbReference type="AlphaFoldDB" id="A0A5C7SQP4"/>
<dbReference type="PANTHER" id="PTHR43300">
    <property type="entry name" value="ACETYLTRANSFERASE"/>
    <property type="match status" value="1"/>
</dbReference>
<dbReference type="GO" id="GO:0016740">
    <property type="term" value="F:transferase activity"/>
    <property type="evidence" value="ECO:0007669"/>
    <property type="project" value="UniProtKB-KW"/>
</dbReference>
<dbReference type="InterPro" id="IPR050179">
    <property type="entry name" value="Trans_hexapeptide_repeat"/>
</dbReference>
<evidence type="ECO:0000256" key="2">
    <source>
        <dbReference type="PIRSR" id="PIRSR620019-2"/>
    </source>
</evidence>
<name>A0A5C7SQP4_THASP</name>
<evidence type="ECO:0000259" key="3">
    <source>
        <dbReference type="Pfam" id="PF17836"/>
    </source>
</evidence>
<feature type="domain" description="PglD N-terminal" evidence="3">
    <location>
        <begin position="4"/>
        <end position="81"/>
    </location>
</feature>
<dbReference type="PANTHER" id="PTHR43300:SF7">
    <property type="entry name" value="UDP-N-ACETYLBACILLOSAMINE N-ACETYLTRANSFERASE"/>
    <property type="match status" value="1"/>
</dbReference>
<proteinExistence type="inferred from homology"/>
<dbReference type="EMBL" id="SSFD01000157">
    <property type="protein sequence ID" value="TXH85135.1"/>
    <property type="molecule type" value="Genomic_DNA"/>
</dbReference>
<dbReference type="Gene3D" id="3.40.50.20">
    <property type="match status" value="1"/>
</dbReference>
<protein>
    <submittedName>
        <fullName evidence="4">Acetyltransferase</fullName>
    </submittedName>
</protein>
<reference evidence="4 5" key="1">
    <citation type="submission" date="2018-09" db="EMBL/GenBank/DDBJ databases">
        <title>Metagenome Assembled Genomes from an Advanced Water Purification Facility.</title>
        <authorList>
            <person name="Stamps B.W."/>
            <person name="Spear J.R."/>
        </authorList>
    </citation>
    <scope>NUCLEOTIDE SEQUENCE [LARGE SCALE GENOMIC DNA]</scope>
    <source>
        <strain evidence="4">Bin_27_1</strain>
    </source>
</reference>
<evidence type="ECO:0000313" key="4">
    <source>
        <dbReference type="EMBL" id="TXH85135.1"/>
    </source>
</evidence>
<feature type="binding site" evidence="2">
    <location>
        <position position="70"/>
    </location>
    <ligand>
        <name>substrate</name>
    </ligand>
</feature>
<feature type="binding site" evidence="2">
    <location>
        <position position="146"/>
    </location>
    <ligand>
        <name>acetyl-CoA</name>
        <dbReference type="ChEBI" id="CHEBI:57288"/>
    </ligand>
</feature>
<dbReference type="InterPro" id="IPR041561">
    <property type="entry name" value="PglD_N"/>
</dbReference>
<gene>
    <name evidence="4" type="ORF">E6Q80_10315</name>
</gene>
<keyword evidence="4" id="KW-0808">Transferase</keyword>
<dbReference type="Gene3D" id="2.160.10.10">
    <property type="entry name" value="Hexapeptide repeat proteins"/>
    <property type="match status" value="1"/>
</dbReference>
<dbReference type="Proteomes" id="UP000321192">
    <property type="component" value="Unassembled WGS sequence"/>
</dbReference>
<dbReference type="SUPFAM" id="SSF51161">
    <property type="entry name" value="Trimeric LpxA-like enzymes"/>
    <property type="match status" value="1"/>
</dbReference>
<evidence type="ECO:0000256" key="1">
    <source>
        <dbReference type="ARBA" id="ARBA00007274"/>
    </source>
</evidence>
<comment type="caution">
    <text evidence="4">The sequence shown here is derived from an EMBL/GenBank/DDBJ whole genome shotgun (WGS) entry which is preliminary data.</text>
</comment>
<organism evidence="4 5">
    <name type="scientific">Thauera aminoaromatica</name>
    <dbReference type="NCBI Taxonomy" id="164330"/>
    <lineage>
        <taxon>Bacteria</taxon>
        <taxon>Pseudomonadati</taxon>
        <taxon>Pseudomonadota</taxon>
        <taxon>Betaproteobacteria</taxon>
        <taxon>Rhodocyclales</taxon>
        <taxon>Zoogloeaceae</taxon>
        <taxon>Thauera</taxon>
    </lineage>
</organism>
<accession>A0A5C7SQP4</accession>
<dbReference type="RefSeq" id="WP_276658612.1">
    <property type="nucleotide sequence ID" value="NZ_SSFD01000157.1"/>
</dbReference>
<comment type="similarity">
    <text evidence="1">Belongs to the transferase hexapeptide repeat family.</text>
</comment>
<dbReference type="InterPro" id="IPR011004">
    <property type="entry name" value="Trimer_LpxA-like_sf"/>
</dbReference>
<dbReference type="InterPro" id="IPR020019">
    <property type="entry name" value="AcTrfase_PglD-like"/>
</dbReference>
<sequence length="191" mass="19285">MSKRVIVIGAGGHGRSVAEAMLLLGKDKLVGFLDDGADANARVWTYPILGRTDSLHALRSLADAVVVAIGNNAVREKLHSQVRSAGFELLSVIHPTAFVSPTATLGTGCAVMAGAVVGTEALLGEGVIVNCGATVDHHCRVDAFGHLGVNACMAGGSVLGNGAWMQAGSALGYGMQVEDGAVLAPGVARSA</sequence>
<dbReference type="CDD" id="cd03360">
    <property type="entry name" value="LbH_AT_putative"/>
    <property type="match status" value="1"/>
</dbReference>
<dbReference type="Pfam" id="PF17836">
    <property type="entry name" value="PglD_N"/>
    <property type="match status" value="1"/>
</dbReference>